<evidence type="ECO:0000313" key="2">
    <source>
        <dbReference type="EMBL" id="MBB5154104.1"/>
    </source>
</evidence>
<sequence>MGTWVGARCRGGRRGSPEQDQGEHGDGGRHRAQRRPAPLGRDGSAGQPAEAHAQVQRRRVEGDQHARPVRGQRDQPVLDGRHDAPAAESPEDQHRRRGRHRTSGDGQENQPCGEHEQRTDDADRGAETVRDPPDHGVAHRARDAVDEQQDAEGARARAGQRRQHRRGVRVGREVRQRAEHRHRQDPQHNPIAQHRHAFPDPHRGRRRDRRQGQQSDGGEHTERRDRPEQPLVANGILQHNTQRHADHRRQSQPAKHHRHRAPAAIQRHQIGGDHHGGRGEQAGAQRTEHPCRGQDGEVRGHRGGDVADDEQGQRQPQQSPAFPTSDHSGQDWGADRVGQGVHRDQLARGRNGHVDVPGDGRQHAGDQVGAGVDDEGADSEHQEPQGHWLPSRSRVGQGSTNRARAELKRREALDEPFSATTSGRDEAHAGQRRCRMFD</sequence>
<feature type="compositionally biased region" description="Basic and acidic residues" evidence="1">
    <location>
        <begin position="217"/>
        <end position="228"/>
    </location>
</feature>
<organism evidence="2 3">
    <name type="scientific">Saccharopolyspora phatthalungensis</name>
    <dbReference type="NCBI Taxonomy" id="664693"/>
    <lineage>
        <taxon>Bacteria</taxon>
        <taxon>Bacillati</taxon>
        <taxon>Actinomycetota</taxon>
        <taxon>Actinomycetes</taxon>
        <taxon>Pseudonocardiales</taxon>
        <taxon>Pseudonocardiaceae</taxon>
        <taxon>Saccharopolyspora</taxon>
    </lineage>
</organism>
<feature type="compositionally biased region" description="Basic and acidic residues" evidence="1">
    <location>
        <begin position="403"/>
        <end position="413"/>
    </location>
</feature>
<proteinExistence type="predicted"/>
<gene>
    <name evidence="2" type="ORF">BJ970_001638</name>
</gene>
<comment type="caution">
    <text evidence="2">The sequence shown here is derived from an EMBL/GenBank/DDBJ whole genome shotgun (WGS) entry which is preliminary data.</text>
</comment>
<feature type="region of interest" description="Disordered" evidence="1">
    <location>
        <begin position="1"/>
        <end position="438"/>
    </location>
</feature>
<dbReference type="Proteomes" id="UP000584374">
    <property type="component" value="Unassembled WGS sequence"/>
</dbReference>
<feature type="compositionally biased region" description="Basic residues" evidence="1">
    <location>
        <begin position="158"/>
        <end position="169"/>
    </location>
</feature>
<feature type="compositionally biased region" description="Basic and acidic residues" evidence="1">
    <location>
        <begin position="423"/>
        <end position="438"/>
    </location>
</feature>
<name>A0A840Q159_9PSEU</name>
<feature type="compositionally biased region" description="Basic and acidic residues" evidence="1">
    <location>
        <begin position="341"/>
        <end position="364"/>
    </location>
</feature>
<protein>
    <submittedName>
        <fullName evidence="2">Uncharacterized protein</fullName>
    </submittedName>
</protein>
<feature type="compositionally biased region" description="Basic and acidic residues" evidence="1">
    <location>
        <begin position="170"/>
        <end position="186"/>
    </location>
</feature>
<reference evidence="2 3" key="1">
    <citation type="submission" date="2020-08" db="EMBL/GenBank/DDBJ databases">
        <title>Sequencing the genomes of 1000 actinobacteria strains.</title>
        <authorList>
            <person name="Klenk H.-P."/>
        </authorList>
    </citation>
    <scope>NUCLEOTIDE SEQUENCE [LARGE SCALE GENOMIC DNA]</scope>
    <source>
        <strain evidence="2 3">DSM 45584</strain>
    </source>
</reference>
<evidence type="ECO:0000256" key="1">
    <source>
        <dbReference type="SAM" id="MobiDB-lite"/>
    </source>
</evidence>
<feature type="compositionally biased region" description="Polar residues" evidence="1">
    <location>
        <begin position="313"/>
        <end position="327"/>
    </location>
</feature>
<evidence type="ECO:0000313" key="3">
    <source>
        <dbReference type="Proteomes" id="UP000584374"/>
    </source>
</evidence>
<feature type="compositionally biased region" description="Basic and acidic residues" evidence="1">
    <location>
        <begin position="113"/>
        <end position="145"/>
    </location>
</feature>
<keyword evidence="3" id="KW-1185">Reference proteome</keyword>
<feature type="compositionally biased region" description="Basic and acidic residues" evidence="1">
    <location>
        <begin position="286"/>
        <end position="305"/>
    </location>
</feature>
<dbReference type="AlphaFoldDB" id="A0A840Q159"/>
<accession>A0A840Q159</accession>
<dbReference type="EMBL" id="JACHIW010000001">
    <property type="protein sequence ID" value="MBB5154104.1"/>
    <property type="molecule type" value="Genomic_DNA"/>
</dbReference>
<feature type="compositionally biased region" description="Basic and acidic residues" evidence="1">
    <location>
        <begin position="15"/>
        <end position="29"/>
    </location>
</feature>